<dbReference type="EMBL" id="UINC01012361">
    <property type="protein sequence ID" value="SVA54024.1"/>
    <property type="molecule type" value="Genomic_DNA"/>
</dbReference>
<dbReference type="AlphaFoldDB" id="A0A381WND8"/>
<gene>
    <name evidence="1" type="ORF">METZ01_LOCUS106878</name>
</gene>
<accession>A0A381WND8</accession>
<feature type="non-terminal residue" evidence="1">
    <location>
        <position position="37"/>
    </location>
</feature>
<organism evidence="1">
    <name type="scientific">marine metagenome</name>
    <dbReference type="NCBI Taxonomy" id="408172"/>
    <lineage>
        <taxon>unclassified sequences</taxon>
        <taxon>metagenomes</taxon>
        <taxon>ecological metagenomes</taxon>
    </lineage>
</organism>
<reference evidence="1" key="1">
    <citation type="submission" date="2018-05" db="EMBL/GenBank/DDBJ databases">
        <authorList>
            <person name="Lanie J.A."/>
            <person name="Ng W.-L."/>
            <person name="Kazmierczak K.M."/>
            <person name="Andrzejewski T.M."/>
            <person name="Davidsen T.M."/>
            <person name="Wayne K.J."/>
            <person name="Tettelin H."/>
            <person name="Glass J.I."/>
            <person name="Rusch D."/>
            <person name="Podicherti R."/>
            <person name="Tsui H.-C.T."/>
            <person name="Winkler M.E."/>
        </authorList>
    </citation>
    <scope>NUCLEOTIDE SEQUENCE</scope>
</reference>
<sequence length="37" mass="4223">MSSKLEIDQRELVPVEEIRSLVSNVFQKVGCDEDISE</sequence>
<protein>
    <submittedName>
        <fullName evidence="1">Uncharacterized protein</fullName>
    </submittedName>
</protein>
<name>A0A381WND8_9ZZZZ</name>
<proteinExistence type="predicted"/>
<evidence type="ECO:0000313" key="1">
    <source>
        <dbReference type="EMBL" id="SVA54024.1"/>
    </source>
</evidence>